<dbReference type="InterPro" id="IPR036412">
    <property type="entry name" value="HAD-like_sf"/>
</dbReference>
<name>A0A917NDR2_9GAMM</name>
<organism evidence="5 6">
    <name type="scientific">Shewanella gelidii</name>
    <dbReference type="NCBI Taxonomy" id="1642821"/>
    <lineage>
        <taxon>Bacteria</taxon>
        <taxon>Pseudomonadati</taxon>
        <taxon>Pseudomonadota</taxon>
        <taxon>Gammaproteobacteria</taxon>
        <taxon>Alteromonadales</taxon>
        <taxon>Shewanellaceae</taxon>
        <taxon>Shewanella</taxon>
    </lineage>
</organism>
<dbReference type="GO" id="GO:0005829">
    <property type="term" value="C:cytosol"/>
    <property type="evidence" value="ECO:0007669"/>
    <property type="project" value="TreeGrafter"/>
</dbReference>
<dbReference type="SUPFAM" id="SSF56784">
    <property type="entry name" value="HAD-like"/>
    <property type="match status" value="1"/>
</dbReference>
<dbReference type="InterPro" id="IPR023214">
    <property type="entry name" value="HAD_sf"/>
</dbReference>
<dbReference type="AlphaFoldDB" id="A0A917NDR2"/>
<reference evidence="5" key="1">
    <citation type="journal article" date="2014" name="Int. J. Syst. Evol. Microbiol.">
        <title>Complete genome sequence of Corynebacterium casei LMG S-19264T (=DSM 44701T), isolated from a smear-ripened cheese.</title>
        <authorList>
            <consortium name="US DOE Joint Genome Institute (JGI-PGF)"/>
            <person name="Walter F."/>
            <person name="Albersmeier A."/>
            <person name="Kalinowski J."/>
            <person name="Ruckert C."/>
        </authorList>
    </citation>
    <scope>NUCLEOTIDE SEQUENCE</scope>
    <source>
        <strain evidence="5">JCM 30804</strain>
    </source>
</reference>
<keyword evidence="2" id="KW-0378">Hydrolase</keyword>
<dbReference type="InterPro" id="IPR006439">
    <property type="entry name" value="HAD-SF_hydro_IA"/>
</dbReference>
<dbReference type="RefSeq" id="WP_188922471.1">
    <property type="nucleotide sequence ID" value="NZ_BMPZ01000011.1"/>
</dbReference>
<proteinExistence type="predicted"/>
<dbReference type="PRINTS" id="PR00413">
    <property type="entry name" value="HADHALOGNASE"/>
</dbReference>
<dbReference type="Gene3D" id="3.40.50.1000">
    <property type="entry name" value="HAD superfamily/HAD-like"/>
    <property type="match status" value="1"/>
</dbReference>
<dbReference type="InterPro" id="IPR050155">
    <property type="entry name" value="HAD-like_hydrolase_sf"/>
</dbReference>
<keyword evidence="6" id="KW-1185">Reference proteome</keyword>
<dbReference type="Gene3D" id="1.10.150.240">
    <property type="entry name" value="Putative phosphatase, domain 2"/>
    <property type="match status" value="1"/>
</dbReference>
<dbReference type="NCBIfam" id="TIGR01549">
    <property type="entry name" value="HAD-SF-IA-v1"/>
    <property type="match status" value="1"/>
</dbReference>
<dbReference type="EMBL" id="BMPZ01000011">
    <property type="protein sequence ID" value="GGI90835.1"/>
    <property type="molecule type" value="Genomic_DNA"/>
</dbReference>
<dbReference type="PANTHER" id="PTHR43434:SF23">
    <property type="entry name" value="PHOSPHOGLYCOLATE PHOSPHATASE"/>
    <property type="match status" value="1"/>
</dbReference>
<dbReference type="SFLD" id="SFLDG01129">
    <property type="entry name" value="C1.5:_HAD__Beta-PGM__Phosphata"/>
    <property type="match status" value="1"/>
</dbReference>
<dbReference type="GO" id="GO:0006281">
    <property type="term" value="P:DNA repair"/>
    <property type="evidence" value="ECO:0007669"/>
    <property type="project" value="TreeGrafter"/>
</dbReference>
<evidence type="ECO:0000256" key="1">
    <source>
        <dbReference type="ARBA" id="ARBA00022723"/>
    </source>
</evidence>
<accession>A0A917NDR2</accession>
<dbReference type="SFLD" id="SFLDG01135">
    <property type="entry name" value="C1.5.6:_HAD__Beta-PGM__Phospha"/>
    <property type="match status" value="1"/>
</dbReference>
<keyword evidence="1" id="KW-0479">Metal-binding</keyword>
<evidence type="ECO:0000313" key="6">
    <source>
        <dbReference type="Proteomes" id="UP000613743"/>
    </source>
</evidence>
<keyword evidence="4" id="KW-0119">Carbohydrate metabolism</keyword>
<dbReference type="GO" id="GO:0008967">
    <property type="term" value="F:phosphoglycolate phosphatase activity"/>
    <property type="evidence" value="ECO:0007669"/>
    <property type="project" value="TreeGrafter"/>
</dbReference>
<dbReference type="GO" id="GO:0046872">
    <property type="term" value="F:metal ion binding"/>
    <property type="evidence" value="ECO:0007669"/>
    <property type="project" value="UniProtKB-KW"/>
</dbReference>
<reference evidence="5" key="2">
    <citation type="submission" date="2020-09" db="EMBL/GenBank/DDBJ databases">
        <authorList>
            <person name="Sun Q."/>
            <person name="Ohkuma M."/>
        </authorList>
    </citation>
    <scope>NUCLEOTIDE SEQUENCE</scope>
    <source>
        <strain evidence="5">JCM 30804</strain>
    </source>
</reference>
<gene>
    <name evidence="5" type="ORF">GCM10009332_30160</name>
</gene>
<evidence type="ECO:0000256" key="3">
    <source>
        <dbReference type="ARBA" id="ARBA00022842"/>
    </source>
</evidence>
<dbReference type="InterPro" id="IPR023198">
    <property type="entry name" value="PGP-like_dom2"/>
</dbReference>
<evidence type="ECO:0000256" key="4">
    <source>
        <dbReference type="ARBA" id="ARBA00023277"/>
    </source>
</evidence>
<dbReference type="Proteomes" id="UP000613743">
    <property type="component" value="Unassembled WGS sequence"/>
</dbReference>
<comment type="caution">
    <text evidence="5">The sequence shown here is derived from an EMBL/GenBank/DDBJ whole genome shotgun (WGS) entry which is preliminary data.</text>
</comment>
<dbReference type="Pfam" id="PF13419">
    <property type="entry name" value="HAD_2"/>
    <property type="match status" value="1"/>
</dbReference>
<evidence type="ECO:0000313" key="5">
    <source>
        <dbReference type="EMBL" id="GGI90835.1"/>
    </source>
</evidence>
<dbReference type="SFLD" id="SFLDS00003">
    <property type="entry name" value="Haloacid_Dehalogenase"/>
    <property type="match status" value="1"/>
</dbReference>
<sequence length="218" mass="24094">MAQASFNGVLFDLDGTLADTAPDLVYSLNLSLIDHGHDAVRFADIRHSASHGSLAMVKTALPEADDTHQSDVQQAMLQHYHHQIGKHGQLFDGMEDVLQHLHRLNIPVGIVTNKQARFTRPLVKALGLQGQISSIVSGDSTAYPKPHRAPMLLAAQQLNVDPTDILYLGDAERDIIAAHNSRMTSVAALWGYLSEMDDPYAWDAHYQLEQPQDIIDLF</sequence>
<protein>
    <submittedName>
        <fullName evidence="5">Haloacid dehalogenase</fullName>
    </submittedName>
</protein>
<dbReference type="PANTHER" id="PTHR43434">
    <property type="entry name" value="PHOSPHOGLYCOLATE PHOSPHATASE"/>
    <property type="match status" value="1"/>
</dbReference>
<evidence type="ECO:0000256" key="2">
    <source>
        <dbReference type="ARBA" id="ARBA00022801"/>
    </source>
</evidence>
<dbReference type="InterPro" id="IPR041492">
    <property type="entry name" value="HAD_2"/>
</dbReference>
<keyword evidence="3" id="KW-0460">Magnesium</keyword>